<organism evidence="5 6">
    <name type="scientific">Aquabacter spiritensis</name>
    <dbReference type="NCBI Taxonomy" id="933073"/>
    <lineage>
        <taxon>Bacteria</taxon>
        <taxon>Pseudomonadati</taxon>
        <taxon>Pseudomonadota</taxon>
        <taxon>Alphaproteobacteria</taxon>
        <taxon>Hyphomicrobiales</taxon>
        <taxon>Xanthobacteraceae</taxon>
        <taxon>Aquabacter</taxon>
    </lineage>
</organism>
<dbReference type="PANTHER" id="PTHR24320">
    <property type="entry name" value="RETINOL DEHYDROGENASE"/>
    <property type="match status" value="1"/>
</dbReference>
<evidence type="ECO:0000256" key="1">
    <source>
        <dbReference type="ARBA" id="ARBA00006484"/>
    </source>
</evidence>
<dbReference type="PANTHER" id="PTHR24320:SF148">
    <property type="entry name" value="NAD(P)-BINDING ROSSMANN-FOLD SUPERFAMILY PROTEIN"/>
    <property type="match status" value="1"/>
</dbReference>
<evidence type="ECO:0000256" key="3">
    <source>
        <dbReference type="SAM" id="MobiDB-lite"/>
    </source>
</evidence>
<name>A0A4R3LRX7_9HYPH</name>
<sequence length="361" mass="37876">MAPAPDTGDQRPRGSAAVSRRTVLQASALGISAGLFAGVCAAPAHAAAADVPERTASTIPPQAGRRVLVTGGNGHPQDDRSGLGYQDALALARAGADVTIASRNAARGQEAVRAIRAEVPGAAVRFETLDLADQTSVRAFAARMRASGQGLDVLINNAGVMGRARREVSVDGFERVLATNTLGHFTLTALLLPLLKKARDPRIVWVGSLRTSDALPFDDLQLARSYAYTAAYDNSKLANLMLAIELDRRSTARGWGVSSLAAHPGVARTNLIPDGPGLDSAEGWRFRFLPFFFQPAAQGALPTLYAATDPKAVSGGYYGPTGLLGLRGPPGVAIPPAAARDPRAAERLWAALERLTQVTFE</sequence>
<protein>
    <submittedName>
        <fullName evidence="5">NAD(P)-dependent dehydrogenase (Short-subunit alcohol dehydrogenase family)</fullName>
    </submittedName>
</protein>
<comment type="caution">
    <text evidence="5">The sequence shown here is derived from an EMBL/GenBank/DDBJ whole genome shotgun (WGS) entry which is preliminary data.</text>
</comment>
<dbReference type="Proteomes" id="UP000294664">
    <property type="component" value="Unassembled WGS sequence"/>
</dbReference>
<dbReference type="InterPro" id="IPR006311">
    <property type="entry name" value="TAT_signal"/>
</dbReference>
<evidence type="ECO:0000313" key="5">
    <source>
        <dbReference type="EMBL" id="TCT03252.1"/>
    </source>
</evidence>
<evidence type="ECO:0000256" key="4">
    <source>
        <dbReference type="SAM" id="SignalP"/>
    </source>
</evidence>
<feature type="region of interest" description="Disordered" evidence="3">
    <location>
        <begin position="52"/>
        <end position="82"/>
    </location>
</feature>
<evidence type="ECO:0000313" key="6">
    <source>
        <dbReference type="Proteomes" id="UP000294664"/>
    </source>
</evidence>
<dbReference type="GO" id="GO:0016491">
    <property type="term" value="F:oxidoreductase activity"/>
    <property type="evidence" value="ECO:0007669"/>
    <property type="project" value="UniProtKB-KW"/>
</dbReference>
<feature type="signal peptide" evidence="4">
    <location>
        <begin position="1"/>
        <end position="46"/>
    </location>
</feature>
<dbReference type="OrthoDB" id="109589at2"/>
<gene>
    <name evidence="5" type="ORF">EDC64_110117</name>
</gene>
<keyword evidence="4" id="KW-0732">Signal</keyword>
<dbReference type="NCBIfam" id="NF004846">
    <property type="entry name" value="PRK06197.1"/>
    <property type="match status" value="1"/>
</dbReference>
<dbReference type="PROSITE" id="PS51318">
    <property type="entry name" value="TAT"/>
    <property type="match status" value="1"/>
</dbReference>
<dbReference type="InterPro" id="IPR036291">
    <property type="entry name" value="NAD(P)-bd_dom_sf"/>
</dbReference>
<accession>A0A4R3LRX7</accession>
<dbReference type="SUPFAM" id="SSF51735">
    <property type="entry name" value="NAD(P)-binding Rossmann-fold domains"/>
    <property type="match status" value="1"/>
</dbReference>
<dbReference type="Gene3D" id="3.40.50.720">
    <property type="entry name" value="NAD(P)-binding Rossmann-like Domain"/>
    <property type="match status" value="1"/>
</dbReference>
<dbReference type="AlphaFoldDB" id="A0A4R3LRX7"/>
<comment type="similarity">
    <text evidence="1">Belongs to the short-chain dehydrogenases/reductases (SDR) family.</text>
</comment>
<dbReference type="Pfam" id="PF00106">
    <property type="entry name" value="adh_short"/>
    <property type="match status" value="1"/>
</dbReference>
<reference evidence="5 6" key="1">
    <citation type="submission" date="2019-03" db="EMBL/GenBank/DDBJ databases">
        <title>Genomic Encyclopedia of Type Strains, Phase IV (KMG-IV): sequencing the most valuable type-strain genomes for metagenomic binning, comparative biology and taxonomic classification.</title>
        <authorList>
            <person name="Goeker M."/>
        </authorList>
    </citation>
    <scope>NUCLEOTIDE SEQUENCE [LARGE SCALE GENOMIC DNA]</scope>
    <source>
        <strain evidence="5 6">DSM 9035</strain>
    </source>
</reference>
<keyword evidence="6" id="KW-1185">Reference proteome</keyword>
<keyword evidence="2" id="KW-0560">Oxidoreductase</keyword>
<feature type="chain" id="PRO_5020441408" evidence="4">
    <location>
        <begin position="47"/>
        <end position="361"/>
    </location>
</feature>
<proteinExistence type="inferred from homology"/>
<dbReference type="EMBL" id="SMAI01000010">
    <property type="protein sequence ID" value="TCT03252.1"/>
    <property type="molecule type" value="Genomic_DNA"/>
</dbReference>
<dbReference type="InterPro" id="IPR002347">
    <property type="entry name" value="SDR_fam"/>
</dbReference>
<evidence type="ECO:0000256" key="2">
    <source>
        <dbReference type="ARBA" id="ARBA00023002"/>
    </source>
</evidence>